<evidence type="ECO:0000259" key="3">
    <source>
        <dbReference type="PROSITE" id="PS51201"/>
    </source>
</evidence>
<accession>A0A1I6DPM7</accession>
<evidence type="ECO:0000256" key="2">
    <source>
        <dbReference type="SAM" id="Phobius"/>
    </source>
</evidence>
<dbReference type="InterPro" id="IPR003148">
    <property type="entry name" value="RCK_N"/>
</dbReference>
<dbReference type="Gene3D" id="1.20.5.110">
    <property type="match status" value="1"/>
</dbReference>
<keyword evidence="4" id="KW-0813">Transport</keyword>
<evidence type="ECO:0000313" key="5">
    <source>
        <dbReference type="Proteomes" id="UP000199584"/>
    </source>
</evidence>
<dbReference type="Pfam" id="PF06241">
    <property type="entry name" value="Castor_Poll_mid"/>
    <property type="match status" value="1"/>
</dbReference>
<dbReference type="InterPro" id="IPR013099">
    <property type="entry name" value="K_chnl_dom"/>
</dbReference>
<dbReference type="Proteomes" id="UP000199584">
    <property type="component" value="Unassembled WGS sequence"/>
</dbReference>
<dbReference type="InterPro" id="IPR050721">
    <property type="entry name" value="Trk_Ktr_HKT_K-transport"/>
</dbReference>
<dbReference type="GO" id="GO:0005886">
    <property type="term" value="C:plasma membrane"/>
    <property type="evidence" value="ECO:0007669"/>
    <property type="project" value="UniProtKB-SubCell"/>
</dbReference>
<dbReference type="Gene3D" id="3.30.70.1450">
    <property type="entry name" value="Regulator of K+ conductance, C-terminal domain"/>
    <property type="match status" value="1"/>
</dbReference>
<dbReference type="PROSITE" id="PS51201">
    <property type="entry name" value="RCK_N"/>
    <property type="match status" value="1"/>
</dbReference>
<keyword evidence="2" id="KW-0812">Transmembrane</keyword>
<feature type="transmembrane region" description="Helical" evidence="2">
    <location>
        <begin position="81"/>
        <end position="102"/>
    </location>
</feature>
<dbReference type="Gene3D" id="3.40.50.720">
    <property type="entry name" value="NAD(P)-binding Rossmann-like Domain"/>
    <property type="match status" value="1"/>
</dbReference>
<dbReference type="InterPro" id="IPR010420">
    <property type="entry name" value="CASTOR/POLLUX/SYM8_dom"/>
</dbReference>
<dbReference type="SUPFAM" id="SSF51735">
    <property type="entry name" value="NAD(P)-binding Rossmann-fold domains"/>
    <property type="match status" value="1"/>
</dbReference>
<dbReference type="SUPFAM" id="SSF81324">
    <property type="entry name" value="Voltage-gated potassium channels"/>
    <property type="match status" value="1"/>
</dbReference>
<dbReference type="Pfam" id="PF07885">
    <property type="entry name" value="Ion_trans_2"/>
    <property type="match status" value="1"/>
</dbReference>
<dbReference type="Gene3D" id="1.10.287.70">
    <property type="match status" value="1"/>
</dbReference>
<evidence type="ECO:0000256" key="1">
    <source>
        <dbReference type="ARBA" id="ARBA00004651"/>
    </source>
</evidence>
<feature type="domain" description="RCK N-terminal" evidence="3">
    <location>
        <begin position="118"/>
        <end position="243"/>
    </location>
</feature>
<dbReference type="STRING" id="39060.SAMN05660706_11498"/>
<keyword evidence="2" id="KW-1133">Transmembrane helix</keyword>
<name>A0A1I6DPM7_9FIRM</name>
<feature type="transmembrane region" description="Helical" evidence="2">
    <location>
        <begin position="21"/>
        <end position="42"/>
    </location>
</feature>
<reference evidence="5" key="1">
    <citation type="submission" date="2016-10" db="EMBL/GenBank/DDBJ databases">
        <authorList>
            <person name="Varghese N."/>
            <person name="Submissions S."/>
        </authorList>
    </citation>
    <scope>NUCLEOTIDE SEQUENCE [LARGE SCALE GENOMIC DNA]</scope>
    <source>
        <strain evidence="5">DSM 3669</strain>
    </source>
</reference>
<dbReference type="EMBL" id="FOYM01000014">
    <property type="protein sequence ID" value="SFR07394.1"/>
    <property type="molecule type" value="Genomic_DNA"/>
</dbReference>
<gene>
    <name evidence="4" type="ORF">SAMN05660706_11498</name>
</gene>
<comment type="subcellular location">
    <subcellularLocation>
        <location evidence="1">Cell membrane</location>
        <topology evidence="1">Multi-pass membrane protein</topology>
    </subcellularLocation>
</comment>
<dbReference type="InterPro" id="IPR036291">
    <property type="entry name" value="NAD(P)-bd_dom_sf"/>
</dbReference>
<dbReference type="GO" id="GO:0034220">
    <property type="term" value="P:monoatomic ion transmembrane transport"/>
    <property type="evidence" value="ECO:0007669"/>
    <property type="project" value="UniProtKB-KW"/>
</dbReference>
<dbReference type="PANTHER" id="PTHR43833">
    <property type="entry name" value="POTASSIUM CHANNEL PROTEIN 2-RELATED-RELATED"/>
    <property type="match status" value="1"/>
</dbReference>
<keyword evidence="4" id="KW-0406">Ion transport</keyword>
<dbReference type="AlphaFoldDB" id="A0A1I6DPM7"/>
<dbReference type="Pfam" id="PF02254">
    <property type="entry name" value="TrkA_N"/>
    <property type="match status" value="1"/>
</dbReference>
<keyword evidence="2" id="KW-0472">Membrane</keyword>
<evidence type="ECO:0000313" key="4">
    <source>
        <dbReference type="EMBL" id="SFR07394.1"/>
    </source>
</evidence>
<keyword evidence="5" id="KW-1185">Reference proteome</keyword>
<dbReference type="GO" id="GO:0006813">
    <property type="term" value="P:potassium ion transport"/>
    <property type="evidence" value="ECO:0007669"/>
    <property type="project" value="InterPro"/>
</dbReference>
<dbReference type="PANTHER" id="PTHR43833:SF9">
    <property type="entry name" value="POTASSIUM CHANNEL PROTEIN YUGO-RELATED"/>
    <property type="match status" value="1"/>
</dbReference>
<dbReference type="InterPro" id="IPR036721">
    <property type="entry name" value="RCK_C_sf"/>
</dbReference>
<dbReference type="RefSeq" id="WP_092483575.1">
    <property type="nucleotide sequence ID" value="NZ_FOYM01000014.1"/>
</dbReference>
<dbReference type="SUPFAM" id="SSF116726">
    <property type="entry name" value="TrkA C-terminal domain-like"/>
    <property type="match status" value="1"/>
</dbReference>
<dbReference type="PRINTS" id="PR00169">
    <property type="entry name" value="KCHANNEL"/>
</dbReference>
<keyword evidence="4" id="KW-0407">Ion channel</keyword>
<sequence>MHLIINFLRKLKIIYQAHANYKLVLMFLLTLIVGGALLIYFLEKDVNEQFAGLGDGLWWSIVTITTVGYGDKFPITTGGRLVALAVMFGGIGSFGYIAGSLLEDLIRRERGEMKVSFSDHFIICDYSYKVENICKELKNEIKNCKIVLIANREENPVKETTGVHFIRGDSTKESVIEKANVQKASTVIVLADSAMDERLADAHSVLTTLAVRHMNPSCKIIAESLNPENIEHFRRAGANEIICTGEISGQLIFRSSIYNGLTQMLRELITNRFGNELYSGAVPDYLVNVEFSAALVKMQEKGAILLGIYRDNELYTNPAPDTVIRNGDKLVYIAKNTLF</sequence>
<dbReference type="OrthoDB" id="9785285at2"/>
<organism evidence="4 5">
    <name type="scientific">Desulfoscipio geothermicus DSM 3669</name>
    <dbReference type="NCBI Taxonomy" id="1121426"/>
    <lineage>
        <taxon>Bacteria</taxon>
        <taxon>Bacillati</taxon>
        <taxon>Bacillota</taxon>
        <taxon>Clostridia</taxon>
        <taxon>Eubacteriales</taxon>
        <taxon>Desulfallaceae</taxon>
        <taxon>Desulfoscipio</taxon>
    </lineage>
</organism>
<protein>
    <submittedName>
        <fullName evidence="4">Voltage-gated potassium channel</fullName>
    </submittedName>
</protein>
<proteinExistence type="predicted"/>